<feature type="compositionally biased region" description="Basic and acidic residues" evidence="1">
    <location>
        <begin position="30"/>
        <end position="53"/>
    </location>
</feature>
<dbReference type="Proteomes" id="UP000729402">
    <property type="component" value="Unassembled WGS sequence"/>
</dbReference>
<accession>A0A8J5SF09</accession>
<dbReference type="AlphaFoldDB" id="A0A8J5SF09"/>
<name>A0A8J5SF09_ZIZPA</name>
<evidence type="ECO:0000313" key="2">
    <source>
        <dbReference type="EMBL" id="KAG8065054.1"/>
    </source>
</evidence>
<sequence length="81" mass="9163">MGLESKALQAHQRYFGGSSRLRNSIVAEQARPEVADAEETSRNGEGNDERSEGSLRGTLRMRMTEGPIRMKRFHWSPQTKS</sequence>
<feature type="region of interest" description="Disordered" evidence="1">
    <location>
        <begin position="1"/>
        <end position="81"/>
    </location>
</feature>
<keyword evidence="3" id="KW-1185">Reference proteome</keyword>
<gene>
    <name evidence="2" type="ORF">GUJ93_ZPchr0004g39663</name>
</gene>
<comment type="caution">
    <text evidence="2">The sequence shown here is derived from an EMBL/GenBank/DDBJ whole genome shotgun (WGS) entry which is preliminary data.</text>
</comment>
<reference evidence="2" key="2">
    <citation type="submission" date="2021-02" db="EMBL/GenBank/DDBJ databases">
        <authorList>
            <person name="Kimball J.A."/>
            <person name="Haas M.W."/>
            <person name="Macchietto M."/>
            <person name="Kono T."/>
            <person name="Duquette J."/>
            <person name="Shao M."/>
        </authorList>
    </citation>
    <scope>NUCLEOTIDE SEQUENCE</scope>
    <source>
        <tissue evidence="2">Fresh leaf tissue</tissue>
    </source>
</reference>
<organism evidence="2 3">
    <name type="scientific">Zizania palustris</name>
    <name type="common">Northern wild rice</name>
    <dbReference type="NCBI Taxonomy" id="103762"/>
    <lineage>
        <taxon>Eukaryota</taxon>
        <taxon>Viridiplantae</taxon>
        <taxon>Streptophyta</taxon>
        <taxon>Embryophyta</taxon>
        <taxon>Tracheophyta</taxon>
        <taxon>Spermatophyta</taxon>
        <taxon>Magnoliopsida</taxon>
        <taxon>Liliopsida</taxon>
        <taxon>Poales</taxon>
        <taxon>Poaceae</taxon>
        <taxon>BOP clade</taxon>
        <taxon>Oryzoideae</taxon>
        <taxon>Oryzeae</taxon>
        <taxon>Zizaniinae</taxon>
        <taxon>Zizania</taxon>
    </lineage>
</organism>
<evidence type="ECO:0000256" key="1">
    <source>
        <dbReference type="SAM" id="MobiDB-lite"/>
    </source>
</evidence>
<reference evidence="2" key="1">
    <citation type="journal article" date="2021" name="bioRxiv">
        <title>Whole Genome Assembly and Annotation of Northern Wild Rice, Zizania palustris L., Supports a Whole Genome Duplication in the Zizania Genus.</title>
        <authorList>
            <person name="Haas M."/>
            <person name="Kono T."/>
            <person name="Macchietto M."/>
            <person name="Millas R."/>
            <person name="McGilp L."/>
            <person name="Shao M."/>
            <person name="Duquette J."/>
            <person name="Hirsch C.N."/>
            <person name="Kimball J."/>
        </authorList>
    </citation>
    <scope>NUCLEOTIDE SEQUENCE</scope>
    <source>
        <tissue evidence="2">Fresh leaf tissue</tissue>
    </source>
</reference>
<evidence type="ECO:0000313" key="3">
    <source>
        <dbReference type="Proteomes" id="UP000729402"/>
    </source>
</evidence>
<proteinExistence type="predicted"/>
<protein>
    <submittedName>
        <fullName evidence="2">Uncharacterized protein</fullName>
    </submittedName>
</protein>
<dbReference type="EMBL" id="JAAALK010000285">
    <property type="protein sequence ID" value="KAG8065054.1"/>
    <property type="molecule type" value="Genomic_DNA"/>
</dbReference>